<reference evidence="4" key="1">
    <citation type="journal article" date="2019" name="Int. J. Syst. Evol. Microbiol.">
        <title>The Global Catalogue of Microorganisms (GCM) 10K type strain sequencing project: providing services to taxonomists for standard genome sequencing and annotation.</title>
        <authorList>
            <consortium name="The Broad Institute Genomics Platform"/>
            <consortium name="The Broad Institute Genome Sequencing Center for Infectious Disease"/>
            <person name="Wu L."/>
            <person name="Ma J."/>
        </authorList>
    </citation>
    <scope>NUCLEOTIDE SEQUENCE [LARGE SCALE GENOMIC DNA]</scope>
    <source>
        <strain evidence="4">CCUG 56608</strain>
    </source>
</reference>
<protein>
    <submittedName>
        <fullName evidence="3">TIGR02679 domain-containing protein</fullName>
    </submittedName>
</protein>
<evidence type="ECO:0000313" key="4">
    <source>
        <dbReference type="Proteomes" id="UP001597041"/>
    </source>
</evidence>
<feature type="domain" description="Conserved hypothetical protein CHP02679 N terminus" evidence="2">
    <location>
        <begin position="39"/>
        <end position="255"/>
    </location>
</feature>
<accession>A0ABW3NDB1</accession>
<dbReference type="Pfam" id="PF11796">
    <property type="entry name" value="DUF3323"/>
    <property type="match status" value="1"/>
</dbReference>
<dbReference type="InterPro" id="IPR024465">
    <property type="entry name" value="DUF2399"/>
</dbReference>
<dbReference type="Proteomes" id="UP001597041">
    <property type="component" value="Unassembled WGS sequence"/>
</dbReference>
<sequence>MAVLDEITAIFKGEKGFERLFSLFLQKYSSYERVEKGISVVLQNPTEVEKRALSGFIGADYSKNKSIRISAEKMEKAILKTKYGKQLEEVSFQDILERYHGKVLVSNREVEEAFLAEREAYFHAFKEQANIALFLRLLEWITNTKSNRFYQLYQHNQQELTAVLKHLEKAFSMFPLEDDEYLAVFASKAAGNPHAFDADENEGKLFLYALQIIYTFENDDWTIKDLNAEERAQMLYHYGIMTDDLLNFVSVFQLAGKNKDGSENGLLAGAVQEQAFFHLPLKEVAKLGEAQSISEVNRLFVIENSSVASHVANELIKDNVEETIVSGNGQFKIATLKLLDIFVAGGGVIYYSGDYDPEGILMAYRLKQRYGDQLVYWKFDVDSYYLSNPVKLVSERRLKQLRTVEDTALEPVIRTLMEERKSGYQESVLMELVGDIKMWK</sequence>
<feature type="domain" description="DUF2399" evidence="1">
    <location>
        <begin position="278"/>
        <end position="436"/>
    </location>
</feature>
<dbReference type="RefSeq" id="WP_379590249.1">
    <property type="nucleotide sequence ID" value="NZ_JBHTKK010000001.1"/>
</dbReference>
<dbReference type="Pfam" id="PF09664">
    <property type="entry name" value="DUF2399"/>
    <property type="match status" value="1"/>
</dbReference>
<keyword evidence="4" id="KW-1185">Reference proteome</keyword>
<evidence type="ECO:0000313" key="3">
    <source>
        <dbReference type="EMBL" id="MFD1064784.1"/>
    </source>
</evidence>
<gene>
    <name evidence="3" type="ORF">ACFQ19_01985</name>
</gene>
<name>A0ABW3NDB1_9BACI</name>
<evidence type="ECO:0000259" key="1">
    <source>
        <dbReference type="Pfam" id="PF09664"/>
    </source>
</evidence>
<dbReference type="EMBL" id="JBHTKK010000001">
    <property type="protein sequence ID" value="MFD1064784.1"/>
    <property type="molecule type" value="Genomic_DNA"/>
</dbReference>
<organism evidence="3 4">
    <name type="scientific">Oceanobacillus locisalsi</name>
    <dbReference type="NCBI Taxonomy" id="546107"/>
    <lineage>
        <taxon>Bacteria</taxon>
        <taxon>Bacillati</taxon>
        <taxon>Bacillota</taxon>
        <taxon>Bacilli</taxon>
        <taxon>Bacillales</taxon>
        <taxon>Bacillaceae</taxon>
        <taxon>Oceanobacillus</taxon>
    </lineage>
</organism>
<proteinExistence type="predicted"/>
<comment type="caution">
    <text evidence="3">The sequence shown here is derived from an EMBL/GenBank/DDBJ whole genome shotgun (WGS) entry which is preliminary data.</text>
</comment>
<dbReference type="InterPro" id="IPR024466">
    <property type="entry name" value="CHP02679_N"/>
</dbReference>
<evidence type="ECO:0000259" key="2">
    <source>
        <dbReference type="Pfam" id="PF11796"/>
    </source>
</evidence>